<proteinExistence type="predicted"/>
<reference evidence="2" key="1">
    <citation type="submission" date="2019-04" db="EMBL/GenBank/DDBJ databases">
        <title>Friends and foes A comparative genomics studyof 23 Aspergillus species from section Flavi.</title>
        <authorList>
            <consortium name="DOE Joint Genome Institute"/>
            <person name="Kjaerbolling I."/>
            <person name="Vesth T."/>
            <person name="Frisvad J.C."/>
            <person name="Nybo J.L."/>
            <person name="Theobald S."/>
            <person name="Kildgaard S."/>
            <person name="Isbrandt T."/>
            <person name="Kuo A."/>
            <person name="Sato A."/>
            <person name="Lyhne E.K."/>
            <person name="Kogle M.E."/>
            <person name="Wiebenga A."/>
            <person name="Kun R.S."/>
            <person name="Lubbers R.J."/>
            <person name="Makela M.R."/>
            <person name="Barry K."/>
            <person name="Chovatia M."/>
            <person name="Clum A."/>
            <person name="Daum C."/>
            <person name="Haridas S."/>
            <person name="He G."/>
            <person name="LaButti K."/>
            <person name="Lipzen A."/>
            <person name="Mondo S."/>
            <person name="Riley R."/>
            <person name="Salamov A."/>
            <person name="Simmons B.A."/>
            <person name="Magnuson J.K."/>
            <person name="Henrissat B."/>
            <person name="Mortensen U.H."/>
            <person name="Larsen T.O."/>
            <person name="Devries R.P."/>
            <person name="Grigoriev I.V."/>
            <person name="Machida M."/>
            <person name="Baker S.E."/>
            <person name="Andersen M.R."/>
        </authorList>
    </citation>
    <scope>NUCLEOTIDE SEQUENCE [LARGE SCALE GENOMIC DNA]</scope>
    <source>
        <strain evidence="2">CBS 130015</strain>
    </source>
</reference>
<accession>A0A5N6VGN6</accession>
<dbReference type="Proteomes" id="UP000325433">
    <property type="component" value="Unassembled WGS sequence"/>
</dbReference>
<gene>
    <name evidence="1" type="ORF">BDV41DRAFT_569052</name>
</gene>
<protein>
    <submittedName>
        <fullName evidence="1">Uncharacterized protein</fullName>
    </submittedName>
</protein>
<keyword evidence="2" id="KW-1185">Reference proteome</keyword>
<dbReference type="AlphaFoldDB" id="A0A5N6VGN6"/>
<dbReference type="EMBL" id="ML738406">
    <property type="protein sequence ID" value="KAE8307483.1"/>
    <property type="molecule type" value="Genomic_DNA"/>
</dbReference>
<organism evidence="1 2">
    <name type="scientific">Aspergillus transmontanensis</name>
    <dbReference type="NCBI Taxonomy" id="1034304"/>
    <lineage>
        <taxon>Eukaryota</taxon>
        <taxon>Fungi</taxon>
        <taxon>Dikarya</taxon>
        <taxon>Ascomycota</taxon>
        <taxon>Pezizomycotina</taxon>
        <taxon>Eurotiomycetes</taxon>
        <taxon>Eurotiomycetidae</taxon>
        <taxon>Eurotiales</taxon>
        <taxon>Aspergillaceae</taxon>
        <taxon>Aspergillus</taxon>
        <taxon>Aspergillus subgen. Circumdati</taxon>
    </lineage>
</organism>
<name>A0A5N6VGN6_9EURO</name>
<evidence type="ECO:0000313" key="2">
    <source>
        <dbReference type="Proteomes" id="UP000325433"/>
    </source>
</evidence>
<evidence type="ECO:0000313" key="1">
    <source>
        <dbReference type="EMBL" id="KAE8307483.1"/>
    </source>
</evidence>
<sequence>MSILTPYAAVPELLLRPGRKTGPSRKPGIDNEHYVVATEAGVASRTNGRMLETLGRLFAYQGLRLRFADRATGEKAIKGFEPDCVVQILTDDGTCRVPGEIKTPWTTDLSDLDPDDELRVFAQIAGYMNAYSCRFGFLCTYDAVILLKRVGTYRFMVSEPFKATQPSSGEAINPQVSATEALWWVALQARSNWKWAWPAADPDNLKDIQLDGSFILGHDLRNRRL</sequence>